<evidence type="ECO:0000256" key="4">
    <source>
        <dbReference type="ARBA" id="ARBA00022989"/>
    </source>
</evidence>
<keyword evidence="6" id="KW-0131">Cell cycle</keyword>
<evidence type="ECO:0000256" key="7">
    <source>
        <dbReference type="SAM" id="Phobius"/>
    </source>
</evidence>
<evidence type="ECO:0000313" key="8">
    <source>
        <dbReference type="EMBL" id="TFD06428.1"/>
    </source>
</evidence>
<organism evidence="8 9">
    <name type="scientific">Cryobacterium sandaracinum</name>
    <dbReference type="NCBI Taxonomy" id="1259247"/>
    <lineage>
        <taxon>Bacteria</taxon>
        <taxon>Bacillati</taxon>
        <taxon>Actinomycetota</taxon>
        <taxon>Actinomycetes</taxon>
        <taxon>Micrococcales</taxon>
        <taxon>Microbacteriaceae</taxon>
        <taxon>Cryobacterium</taxon>
    </lineage>
</organism>
<comment type="caution">
    <text evidence="8">The sequence shown here is derived from an EMBL/GenBank/DDBJ whole genome shotgun (WGS) entry which is preliminary data.</text>
</comment>
<dbReference type="InterPro" id="IPR009619">
    <property type="entry name" value="CrgA"/>
</dbReference>
<dbReference type="Proteomes" id="UP000297851">
    <property type="component" value="Unassembled WGS sequence"/>
</dbReference>
<feature type="transmembrane region" description="Helical" evidence="7">
    <location>
        <begin position="48"/>
        <end position="73"/>
    </location>
</feature>
<keyword evidence="5 7" id="KW-0472">Membrane</keyword>
<keyword evidence="9" id="KW-1185">Reference proteome</keyword>
<evidence type="ECO:0000313" key="9">
    <source>
        <dbReference type="Proteomes" id="UP000297851"/>
    </source>
</evidence>
<accession>A0ABY2JLH6</accession>
<proteinExistence type="predicted"/>
<evidence type="ECO:0000256" key="2">
    <source>
        <dbReference type="ARBA" id="ARBA00022618"/>
    </source>
</evidence>
<keyword evidence="4 7" id="KW-1133">Transmembrane helix</keyword>
<evidence type="ECO:0000256" key="3">
    <source>
        <dbReference type="ARBA" id="ARBA00022692"/>
    </source>
</evidence>
<keyword evidence="2" id="KW-0132">Cell division</keyword>
<sequence length="82" mass="8617">MDKSAGTGRTVTGAILLVLAILGGFFGVAWIVMFYVSQGTLPIAALGSWNLLGGGFFFVTGMPMLIAGILLLVSGSRQRRRV</sequence>
<evidence type="ECO:0000256" key="5">
    <source>
        <dbReference type="ARBA" id="ARBA00023136"/>
    </source>
</evidence>
<name>A0ABY2JLH6_9MICO</name>
<evidence type="ECO:0000256" key="1">
    <source>
        <dbReference type="ARBA" id="ARBA00022475"/>
    </source>
</evidence>
<keyword evidence="1" id="KW-1003">Cell membrane</keyword>
<reference evidence="8 9" key="1">
    <citation type="submission" date="2019-03" db="EMBL/GenBank/DDBJ databases">
        <title>Genomics of glacier-inhabiting Cryobacterium strains.</title>
        <authorList>
            <person name="Liu Q."/>
            <person name="Xin Y.-H."/>
        </authorList>
    </citation>
    <scope>NUCLEOTIDE SEQUENCE [LARGE SCALE GENOMIC DNA]</scope>
    <source>
        <strain evidence="8 9">TMT2-16</strain>
    </source>
</reference>
<keyword evidence="3 7" id="KW-0812">Transmembrane</keyword>
<feature type="transmembrane region" description="Helical" evidence="7">
    <location>
        <begin position="12"/>
        <end position="36"/>
    </location>
</feature>
<protein>
    <submittedName>
        <fullName evidence="8">Uncharacterized protein</fullName>
    </submittedName>
</protein>
<dbReference type="Pfam" id="PF06781">
    <property type="entry name" value="CrgA"/>
    <property type="match status" value="1"/>
</dbReference>
<dbReference type="EMBL" id="SOGO01000008">
    <property type="protein sequence ID" value="TFD06428.1"/>
    <property type="molecule type" value="Genomic_DNA"/>
</dbReference>
<evidence type="ECO:0000256" key="6">
    <source>
        <dbReference type="ARBA" id="ARBA00023306"/>
    </source>
</evidence>
<gene>
    <name evidence="8" type="ORF">E3T25_02120</name>
</gene>